<evidence type="ECO:0000313" key="5">
    <source>
        <dbReference type="Proteomes" id="UP000566819"/>
    </source>
</evidence>
<dbReference type="AlphaFoldDB" id="A0A8H4W4S7"/>
<dbReference type="GO" id="GO:0016616">
    <property type="term" value="F:oxidoreductase activity, acting on the CH-OH group of donors, NAD or NADP as acceptor"/>
    <property type="evidence" value="ECO:0007669"/>
    <property type="project" value="InterPro"/>
</dbReference>
<keyword evidence="5" id="KW-1185">Reference proteome</keyword>
<comment type="caution">
    <text evidence="4">The sequence shown here is derived from an EMBL/GenBank/DDBJ whole genome shotgun (WGS) entry which is preliminary data.</text>
</comment>
<evidence type="ECO:0000256" key="1">
    <source>
        <dbReference type="ARBA" id="ARBA00009219"/>
    </source>
</evidence>
<reference evidence="4 5" key="1">
    <citation type="submission" date="2020-03" db="EMBL/GenBank/DDBJ databases">
        <title>Draft Genome Sequence of Cudoniella acicularis.</title>
        <authorList>
            <person name="Buettner E."/>
            <person name="Kellner H."/>
        </authorList>
    </citation>
    <scope>NUCLEOTIDE SEQUENCE [LARGE SCALE GENOMIC DNA]</scope>
    <source>
        <strain evidence="4 5">DSM 108380</strain>
    </source>
</reference>
<name>A0A8H4W4S7_9HELO</name>
<dbReference type="InterPro" id="IPR002225">
    <property type="entry name" value="3Beta_OHSteriod_DH/Estase"/>
</dbReference>
<evidence type="ECO:0000313" key="4">
    <source>
        <dbReference type="EMBL" id="KAF4633491.1"/>
    </source>
</evidence>
<proteinExistence type="inferred from homology"/>
<sequence>MEDNNPAQSLGIVLVVGGSGFIGTHVVQAFLDEPSCTAVHVVSKKPPRAPLQSPKIEYHQGNVTDLGAMQTIINKVNPRVILNLAYPGDLAKDRVLKQVVVNGTKNLLQCAAENTSVEAFVYTSTQHVARMSDKEINEEAHVWTEADKVNPYVKNKAIAETIVLGANSESLRTASVRVPGIYGEAHCLMIDGQLKRLRKGEHKVQIGDNSRLFAFIYAPSAASAHVLTAKALLAGKNDPKAPKVDGEAFFISDGVDRPFWDIVRDILAAAGDKTPKEQIKTIPFGLVLFLAKLGEWSYWVFTLGRKEPELRASDLEYLREGSHFSIDKARTRLGYRPLLDQEEAIRRSVKWSLEHEHENVEIKRQ</sequence>
<dbReference type="SUPFAM" id="SSF51735">
    <property type="entry name" value="NAD(P)-binding Rossmann-fold domains"/>
    <property type="match status" value="1"/>
</dbReference>
<organism evidence="4 5">
    <name type="scientific">Cudoniella acicularis</name>
    <dbReference type="NCBI Taxonomy" id="354080"/>
    <lineage>
        <taxon>Eukaryota</taxon>
        <taxon>Fungi</taxon>
        <taxon>Dikarya</taxon>
        <taxon>Ascomycota</taxon>
        <taxon>Pezizomycotina</taxon>
        <taxon>Leotiomycetes</taxon>
        <taxon>Helotiales</taxon>
        <taxon>Tricladiaceae</taxon>
        <taxon>Cudoniella</taxon>
    </lineage>
</organism>
<comment type="similarity">
    <text evidence="1">Belongs to the 3-beta-HSD family.</text>
</comment>
<dbReference type="GO" id="GO:0006694">
    <property type="term" value="P:steroid biosynthetic process"/>
    <property type="evidence" value="ECO:0007669"/>
    <property type="project" value="InterPro"/>
</dbReference>
<dbReference type="InterPro" id="IPR036291">
    <property type="entry name" value="NAD(P)-bd_dom_sf"/>
</dbReference>
<evidence type="ECO:0000259" key="3">
    <source>
        <dbReference type="Pfam" id="PF01073"/>
    </source>
</evidence>
<dbReference type="PANTHER" id="PTHR43245">
    <property type="entry name" value="BIFUNCTIONAL POLYMYXIN RESISTANCE PROTEIN ARNA"/>
    <property type="match status" value="1"/>
</dbReference>
<dbReference type="Gene3D" id="3.40.50.720">
    <property type="entry name" value="NAD(P)-binding Rossmann-like Domain"/>
    <property type="match status" value="1"/>
</dbReference>
<dbReference type="EMBL" id="JAAMPI010000255">
    <property type="protein sequence ID" value="KAF4633491.1"/>
    <property type="molecule type" value="Genomic_DNA"/>
</dbReference>
<gene>
    <name evidence="4" type="ORF">G7Y89_g4635</name>
</gene>
<dbReference type="PANTHER" id="PTHR43245:SF51">
    <property type="entry name" value="SHORT CHAIN DEHYDROGENASE_REDUCTASE FAMILY 42E, MEMBER 2"/>
    <property type="match status" value="1"/>
</dbReference>
<accession>A0A8H4W4S7</accession>
<feature type="domain" description="3-beta hydroxysteroid dehydrogenase/isomerase" evidence="3">
    <location>
        <begin position="14"/>
        <end position="276"/>
    </location>
</feature>
<dbReference type="Pfam" id="PF01073">
    <property type="entry name" value="3Beta_HSD"/>
    <property type="match status" value="1"/>
</dbReference>
<dbReference type="OrthoDB" id="10058185at2759"/>
<protein>
    <recommendedName>
        <fullName evidence="3">3-beta hydroxysteroid dehydrogenase/isomerase domain-containing protein</fullName>
    </recommendedName>
</protein>
<dbReference type="Proteomes" id="UP000566819">
    <property type="component" value="Unassembled WGS sequence"/>
</dbReference>
<dbReference type="InterPro" id="IPR050177">
    <property type="entry name" value="Lipid_A_modif_metabolic_enz"/>
</dbReference>
<evidence type="ECO:0000256" key="2">
    <source>
        <dbReference type="ARBA" id="ARBA00023002"/>
    </source>
</evidence>
<keyword evidence="2" id="KW-0560">Oxidoreductase</keyword>